<dbReference type="InterPro" id="IPR029432">
    <property type="entry name" value="Gp28/Gp37-like_dom"/>
</dbReference>
<dbReference type="Proteomes" id="UP000190074">
    <property type="component" value="Unassembled WGS sequence"/>
</dbReference>
<gene>
    <name evidence="2" type="ORF">SAMEA2259716_03405</name>
</gene>
<protein>
    <submittedName>
        <fullName evidence="2">Gp36 protein</fullName>
    </submittedName>
</protein>
<reference evidence="2 3" key="1">
    <citation type="submission" date="2016-11" db="EMBL/GenBank/DDBJ databases">
        <authorList>
            <consortium name="Pathogen Informatics"/>
        </authorList>
    </citation>
    <scope>NUCLEOTIDE SEQUENCE [LARGE SCALE GENOMIC DNA]</scope>
    <source>
        <strain evidence="2 3">911</strain>
    </source>
</reference>
<accession>A0A1T8PDG6</accession>
<proteinExistence type="predicted"/>
<dbReference type="AlphaFoldDB" id="A0A1T8PDG6"/>
<feature type="domain" description="Gp28/Gp37-like" evidence="1">
    <location>
        <begin position="43"/>
        <end position="534"/>
    </location>
</feature>
<dbReference type="EMBL" id="FVGW01000006">
    <property type="protein sequence ID" value="SKM29563.1"/>
    <property type="molecule type" value="Genomic_DNA"/>
</dbReference>
<dbReference type="Pfam" id="PF14594">
    <property type="entry name" value="Sipho_Gp37"/>
    <property type="match status" value="1"/>
</dbReference>
<sequence length="565" mass="62541">MARVAVADPATAREKLYSDKYTAANFAEIAAAVEQAAPSDILVELHTNTYSASTECGDYMELQVAWPRNAVGTGSLVLKGSDPLAPIALTCHETVVPVTVTVGHLRWSGRIKKAVDKFGDGPDTVVCELEGDYAWLYKICAFPNFLLPIQVQFPNRGVAIGGAISVIKFLIATQAFRIQSGMWDLVNNLGSLNLDWRTWFGTWLMQNPGEDLEFQDILDMLTTPIYVVPTVGIFDTSPVISINWRMDRLAELIDQEVKDNGLSVEVNLWKPGEPQPHPTANLRVPTIVVDVKDRMGVIGPTGTFFDGILRVLVDLQDSAFGEILKPFLNPDNEYAPDGVVIAPRLGVHFVKPWCVFSDHPLSGIKGELAHHHPLAHTIIAGGRSPKWMNDLINATLSWLLDSLMIVIGMTGVPSNLLDGMFNDVLLAFQMSQNFDRRVKLGPYGYPEYFVPTGHAAYNIDMFFALKRAQWETRGYISGKLTFDNGYPYEVGRDVFPGALASVVRRGMLYTDYIENVVLTDTRRDRVKVEVQLGDGKAEEAPVTRLQRKAVKFQEAINILTMAAGQ</sequence>
<evidence type="ECO:0000313" key="3">
    <source>
        <dbReference type="Proteomes" id="UP000190074"/>
    </source>
</evidence>
<evidence type="ECO:0000259" key="1">
    <source>
        <dbReference type="Pfam" id="PF14594"/>
    </source>
</evidence>
<name>A0A1T8PDG6_9MYCO</name>
<evidence type="ECO:0000313" key="2">
    <source>
        <dbReference type="EMBL" id="SKM29563.1"/>
    </source>
</evidence>
<dbReference type="RefSeq" id="WP_079616969.1">
    <property type="nucleotide sequence ID" value="NZ_FVGW01000006.1"/>
</dbReference>
<organism evidence="2 3">
    <name type="scientific">Mycobacteroides abscessus subsp. massiliense</name>
    <dbReference type="NCBI Taxonomy" id="1962118"/>
    <lineage>
        <taxon>Bacteria</taxon>
        <taxon>Bacillati</taxon>
        <taxon>Actinomycetota</taxon>
        <taxon>Actinomycetes</taxon>
        <taxon>Mycobacteriales</taxon>
        <taxon>Mycobacteriaceae</taxon>
        <taxon>Mycobacteroides</taxon>
        <taxon>Mycobacteroides abscessus</taxon>
    </lineage>
</organism>